<evidence type="ECO:0000256" key="6">
    <source>
        <dbReference type="SAM" id="SignalP"/>
    </source>
</evidence>
<dbReference type="EMBL" id="BDIP01005533">
    <property type="protein sequence ID" value="GIQ89876.1"/>
    <property type="molecule type" value="Genomic_DNA"/>
</dbReference>
<feature type="transmembrane region" description="Helical" evidence="5">
    <location>
        <begin position="64"/>
        <end position="82"/>
    </location>
</feature>
<dbReference type="PANTHER" id="PTHR22950">
    <property type="entry name" value="AMINO ACID TRANSPORTER"/>
    <property type="match status" value="1"/>
</dbReference>
<dbReference type="Proteomes" id="UP000265618">
    <property type="component" value="Unassembled WGS sequence"/>
</dbReference>
<keyword evidence="9" id="KW-1185">Reference proteome</keyword>
<dbReference type="GO" id="GO:0015179">
    <property type="term" value="F:L-amino acid transmembrane transporter activity"/>
    <property type="evidence" value="ECO:0007669"/>
    <property type="project" value="TreeGrafter"/>
</dbReference>
<comment type="subcellular location">
    <subcellularLocation>
        <location evidence="1">Membrane</location>
        <topology evidence="1">Multi-pass membrane protein</topology>
    </subcellularLocation>
</comment>
<keyword evidence="4 5" id="KW-0472">Membrane</keyword>
<gene>
    <name evidence="8" type="ORF">KIPB_012479</name>
</gene>
<dbReference type="InterPro" id="IPR013057">
    <property type="entry name" value="AA_transpt_TM"/>
</dbReference>
<accession>A0A9K3GPJ7</accession>
<dbReference type="GO" id="GO:0016020">
    <property type="term" value="C:membrane"/>
    <property type="evidence" value="ECO:0007669"/>
    <property type="project" value="UniProtKB-SubCell"/>
</dbReference>
<keyword evidence="6" id="KW-0732">Signal</keyword>
<evidence type="ECO:0000256" key="1">
    <source>
        <dbReference type="ARBA" id="ARBA00004141"/>
    </source>
</evidence>
<comment type="caution">
    <text evidence="8">The sequence shown here is derived from an EMBL/GenBank/DDBJ whole genome shotgun (WGS) entry which is preliminary data.</text>
</comment>
<evidence type="ECO:0000313" key="9">
    <source>
        <dbReference type="Proteomes" id="UP000265618"/>
    </source>
</evidence>
<evidence type="ECO:0000256" key="4">
    <source>
        <dbReference type="ARBA" id="ARBA00023136"/>
    </source>
</evidence>
<sequence>MAIPMLLLSLIPTLKGLSVISFCAILASCFAVLFVFGTFIARLFEGALNPVYFPSDYGQGLGEAFPLLSTAFGGEFMVVLLFSNLQGSPKAKQSQIHLVIKYTLLFTWALNAIMGVSGAAMFGNDTLDNILLNFPQ</sequence>
<feature type="transmembrane region" description="Helical" evidence="5">
    <location>
        <begin position="102"/>
        <end position="122"/>
    </location>
</feature>
<keyword evidence="3 5" id="KW-1133">Transmembrane helix</keyword>
<protein>
    <recommendedName>
        <fullName evidence="7">Amino acid transporter transmembrane domain-containing protein</fullName>
    </recommendedName>
</protein>
<feature type="signal peptide" evidence="6">
    <location>
        <begin position="1"/>
        <end position="16"/>
    </location>
</feature>
<evidence type="ECO:0000259" key="7">
    <source>
        <dbReference type="Pfam" id="PF01490"/>
    </source>
</evidence>
<evidence type="ECO:0000256" key="5">
    <source>
        <dbReference type="SAM" id="Phobius"/>
    </source>
</evidence>
<organism evidence="8 9">
    <name type="scientific">Kipferlia bialata</name>
    <dbReference type="NCBI Taxonomy" id="797122"/>
    <lineage>
        <taxon>Eukaryota</taxon>
        <taxon>Metamonada</taxon>
        <taxon>Carpediemonas-like organisms</taxon>
        <taxon>Kipferlia</taxon>
    </lineage>
</organism>
<evidence type="ECO:0000313" key="8">
    <source>
        <dbReference type="EMBL" id="GIQ89876.1"/>
    </source>
</evidence>
<dbReference type="Pfam" id="PF01490">
    <property type="entry name" value="Aa_trans"/>
    <property type="match status" value="1"/>
</dbReference>
<reference evidence="8 9" key="1">
    <citation type="journal article" date="2018" name="PLoS ONE">
        <title>The draft genome of Kipferlia bialata reveals reductive genome evolution in fornicate parasites.</title>
        <authorList>
            <person name="Tanifuji G."/>
            <person name="Takabayashi S."/>
            <person name="Kume K."/>
            <person name="Takagi M."/>
            <person name="Nakayama T."/>
            <person name="Kamikawa R."/>
            <person name="Inagaki Y."/>
            <person name="Hashimoto T."/>
        </authorList>
    </citation>
    <scope>NUCLEOTIDE SEQUENCE [LARGE SCALE GENOMIC DNA]</scope>
    <source>
        <strain evidence="8">NY0173</strain>
    </source>
</reference>
<dbReference type="AlphaFoldDB" id="A0A9K3GPJ7"/>
<dbReference type="OrthoDB" id="28208at2759"/>
<feature type="non-terminal residue" evidence="8">
    <location>
        <position position="136"/>
    </location>
</feature>
<evidence type="ECO:0000256" key="2">
    <source>
        <dbReference type="ARBA" id="ARBA00022692"/>
    </source>
</evidence>
<feature type="transmembrane region" description="Helical" evidence="5">
    <location>
        <begin position="20"/>
        <end position="44"/>
    </location>
</feature>
<feature type="chain" id="PRO_5039916459" description="Amino acid transporter transmembrane domain-containing protein" evidence="6">
    <location>
        <begin position="17"/>
        <end position="136"/>
    </location>
</feature>
<evidence type="ECO:0000256" key="3">
    <source>
        <dbReference type="ARBA" id="ARBA00022989"/>
    </source>
</evidence>
<proteinExistence type="predicted"/>
<feature type="domain" description="Amino acid transporter transmembrane" evidence="7">
    <location>
        <begin position="2"/>
        <end position="136"/>
    </location>
</feature>
<keyword evidence="2 5" id="KW-0812">Transmembrane</keyword>
<name>A0A9K3GPJ7_9EUKA</name>